<accession>A0AAD0QXB2</accession>
<name>A0AAD0QXB2_PSEDL</name>
<evidence type="ECO:0000313" key="10">
    <source>
        <dbReference type="Proteomes" id="UP000256503"/>
    </source>
</evidence>
<dbReference type="GeneID" id="49614373"/>
<comment type="similarity">
    <text evidence="2 8">Belongs to the 4-toluene sulfonate uptake permease (TSUP) (TC 2.A.102) family.</text>
</comment>
<organism evidence="9 10">
    <name type="scientific">Pseudomonas plecoglossicida</name>
    <dbReference type="NCBI Taxonomy" id="70775"/>
    <lineage>
        <taxon>Bacteria</taxon>
        <taxon>Pseudomonadati</taxon>
        <taxon>Pseudomonadota</taxon>
        <taxon>Gammaproteobacteria</taxon>
        <taxon>Pseudomonadales</taxon>
        <taxon>Pseudomonadaceae</taxon>
        <taxon>Pseudomonas</taxon>
    </lineage>
</organism>
<dbReference type="Pfam" id="PF01925">
    <property type="entry name" value="TauE"/>
    <property type="match status" value="1"/>
</dbReference>
<sequence>MIELDWMLILTLALVALAAGFFDAIAGGGGLITLPVLFLAGIEPLAAIATNKFQAASATVSATAAFARKGMIDWRRGIPMAAMSFLGGAAGALSVSFVPRTVLQACIPVLLILVALYFAFSPKPNERVREARISFALFCIAVAPIIGFYDGIFGPGVGSFFMIACMFLLGQHLLQAVSSSKLLNAACNLGALSVFSLSGAIIWPLALAMALAAFTGAQLGARCAVHFGPRLIKPLLVCVCCIMAIKLLLDPGNPLGQWLSGRLALAS</sequence>
<evidence type="ECO:0000256" key="3">
    <source>
        <dbReference type="ARBA" id="ARBA00022448"/>
    </source>
</evidence>
<evidence type="ECO:0000313" key="9">
    <source>
        <dbReference type="EMBL" id="AXM96670.1"/>
    </source>
</evidence>
<feature type="transmembrane region" description="Helical" evidence="8">
    <location>
        <begin position="231"/>
        <end position="249"/>
    </location>
</feature>
<reference evidence="9 10" key="1">
    <citation type="submission" date="2018-07" db="EMBL/GenBank/DDBJ databases">
        <title>Complete genome sequence of a Pseudomonas plecoglossicida strain pathogenic to the marine fish, Larimichthys crocea.</title>
        <authorList>
            <person name="Tao Z."/>
        </authorList>
    </citation>
    <scope>NUCLEOTIDE SEQUENCE [LARGE SCALE GENOMIC DNA]</scope>
    <source>
        <strain evidence="9 10">XSDHY-P</strain>
    </source>
</reference>
<dbReference type="EMBL" id="CP031146">
    <property type="protein sequence ID" value="AXM96670.1"/>
    <property type="molecule type" value="Genomic_DNA"/>
</dbReference>
<dbReference type="Proteomes" id="UP000256503">
    <property type="component" value="Chromosome"/>
</dbReference>
<dbReference type="PANTHER" id="PTHR30269:SF0">
    <property type="entry name" value="MEMBRANE TRANSPORTER PROTEIN YFCA-RELATED"/>
    <property type="match status" value="1"/>
</dbReference>
<feature type="transmembrane region" description="Helical" evidence="8">
    <location>
        <begin position="132"/>
        <end position="149"/>
    </location>
</feature>
<evidence type="ECO:0000256" key="7">
    <source>
        <dbReference type="ARBA" id="ARBA00023136"/>
    </source>
</evidence>
<evidence type="ECO:0000256" key="8">
    <source>
        <dbReference type="RuleBase" id="RU363041"/>
    </source>
</evidence>
<feature type="transmembrane region" description="Helical" evidence="8">
    <location>
        <begin position="186"/>
        <end position="211"/>
    </location>
</feature>
<comment type="subcellular location">
    <subcellularLocation>
        <location evidence="1 8">Cell membrane</location>
        <topology evidence="1 8">Multi-pass membrane protein</topology>
    </subcellularLocation>
</comment>
<keyword evidence="6 8" id="KW-1133">Transmembrane helix</keyword>
<dbReference type="RefSeq" id="WP_016393412.1">
    <property type="nucleotide sequence ID" value="NZ_BSOM01000027.1"/>
</dbReference>
<keyword evidence="5 8" id="KW-0812">Transmembrane</keyword>
<protein>
    <recommendedName>
        <fullName evidence="8">Probable membrane transporter protein</fullName>
    </recommendedName>
</protein>
<dbReference type="GO" id="GO:0005886">
    <property type="term" value="C:plasma membrane"/>
    <property type="evidence" value="ECO:0007669"/>
    <property type="project" value="UniProtKB-SubCell"/>
</dbReference>
<dbReference type="InterPro" id="IPR002781">
    <property type="entry name" value="TM_pro_TauE-like"/>
</dbReference>
<evidence type="ECO:0000256" key="5">
    <source>
        <dbReference type="ARBA" id="ARBA00022692"/>
    </source>
</evidence>
<gene>
    <name evidence="9" type="ORF">DVB73_13205</name>
</gene>
<evidence type="ECO:0000256" key="6">
    <source>
        <dbReference type="ARBA" id="ARBA00022989"/>
    </source>
</evidence>
<evidence type="ECO:0000256" key="2">
    <source>
        <dbReference type="ARBA" id="ARBA00009142"/>
    </source>
</evidence>
<proteinExistence type="inferred from homology"/>
<dbReference type="PANTHER" id="PTHR30269">
    <property type="entry name" value="TRANSMEMBRANE PROTEIN YFCA"/>
    <property type="match status" value="1"/>
</dbReference>
<keyword evidence="4 8" id="KW-1003">Cell membrane</keyword>
<dbReference type="AlphaFoldDB" id="A0AAD0QXB2"/>
<keyword evidence="7 8" id="KW-0472">Membrane</keyword>
<keyword evidence="3" id="KW-0813">Transport</keyword>
<feature type="transmembrane region" description="Helical" evidence="8">
    <location>
        <begin position="102"/>
        <end position="120"/>
    </location>
</feature>
<evidence type="ECO:0000256" key="4">
    <source>
        <dbReference type="ARBA" id="ARBA00022475"/>
    </source>
</evidence>
<feature type="transmembrane region" description="Helical" evidence="8">
    <location>
        <begin position="78"/>
        <end position="96"/>
    </location>
</feature>
<dbReference type="InterPro" id="IPR052017">
    <property type="entry name" value="TSUP"/>
</dbReference>
<evidence type="ECO:0000256" key="1">
    <source>
        <dbReference type="ARBA" id="ARBA00004651"/>
    </source>
</evidence>